<evidence type="ECO:0000313" key="3">
    <source>
        <dbReference type="Proteomes" id="UP000305524"/>
    </source>
</evidence>
<dbReference type="InterPro" id="IPR010982">
    <property type="entry name" value="Lambda_DNA-bd_dom_sf"/>
</dbReference>
<dbReference type="GO" id="GO:0003677">
    <property type="term" value="F:DNA binding"/>
    <property type="evidence" value="ECO:0007669"/>
    <property type="project" value="InterPro"/>
</dbReference>
<gene>
    <name evidence="2" type="ORF">FC701_03190</name>
</gene>
<dbReference type="Pfam" id="PF13443">
    <property type="entry name" value="HTH_26"/>
    <property type="match status" value="1"/>
</dbReference>
<comment type="caution">
    <text evidence="2">The sequence shown here is derived from an EMBL/GenBank/DDBJ whole genome shotgun (WGS) entry which is preliminary data.</text>
</comment>
<accession>A0A4U3AGV9</accession>
<evidence type="ECO:0000313" key="2">
    <source>
        <dbReference type="EMBL" id="TKI87068.1"/>
    </source>
</evidence>
<dbReference type="InterPro" id="IPR001387">
    <property type="entry name" value="Cro/C1-type_HTH"/>
</dbReference>
<organism evidence="2 3">
    <name type="scientific">Bacillus mycoides</name>
    <dbReference type="NCBI Taxonomy" id="1405"/>
    <lineage>
        <taxon>Bacteria</taxon>
        <taxon>Bacillati</taxon>
        <taxon>Bacillota</taxon>
        <taxon>Bacilli</taxon>
        <taxon>Bacillales</taxon>
        <taxon>Bacillaceae</taxon>
        <taxon>Bacillus</taxon>
        <taxon>Bacillus cereus group</taxon>
    </lineage>
</organism>
<name>A0A4U3AGV9_BACMY</name>
<dbReference type="AlphaFoldDB" id="A0A4U3AGV9"/>
<proteinExistence type="predicted"/>
<dbReference type="Proteomes" id="UP000305524">
    <property type="component" value="Unassembled WGS sequence"/>
</dbReference>
<dbReference type="SUPFAM" id="SSF47413">
    <property type="entry name" value="lambda repressor-like DNA-binding domains"/>
    <property type="match status" value="1"/>
</dbReference>
<evidence type="ECO:0000259" key="1">
    <source>
        <dbReference type="Pfam" id="PF13443"/>
    </source>
</evidence>
<dbReference type="RefSeq" id="WP_081143623.1">
    <property type="nucleotide sequence ID" value="NZ_SZOD01000070.1"/>
</dbReference>
<sequence>MTLEWRLRKVMADKGIWSGAELGRLLEDKAGFKLSAPSISALLTSEPKQVKTNTMDALCTALDCTPNELWKHTPSYMGKLKTLQNVQKTEAVNGLRSDNRLPPI</sequence>
<reference evidence="2 3" key="1">
    <citation type="journal article" date="2019" name="Environ. Microbiol.">
        <title>An active ?-lactamase is a part of an orchestrated cell wall stress resistance network of Bacillus subtilis and related rhizosphere species.</title>
        <authorList>
            <person name="Bucher T."/>
            <person name="Keren-Paz A."/>
            <person name="Hausser J."/>
            <person name="Olender T."/>
            <person name="Cytryn E."/>
            <person name="Kolodkin-Gal I."/>
        </authorList>
    </citation>
    <scope>NUCLEOTIDE SEQUENCE [LARGE SCALE GENOMIC DNA]</scope>
    <source>
        <strain evidence="2 3">I186</strain>
    </source>
</reference>
<feature type="domain" description="HTH cro/C1-type" evidence="1">
    <location>
        <begin position="6"/>
        <end position="74"/>
    </location>
</feature>
<protein>
    <submittedName>
        <fullName evidence="2">Helix-turn-helix transcriptional regulator</fullName>
    </submittedName>
</protein>
<dbReference type="EMBL" id="SZOD01000070">
    <property type="protein sequence ID" value="TKI87068.1"/>
    <property type="molecule type" value="Genomic_DNA"/>
</dbReference>